<proteinExistence type="predicted"/>
<protein>
    <submittedName>
        <fullName evidence="1">Uncharacterized protein</fullName>
    </submittedName>
</protein>
<name>A0AAU8IKT4_9ACTN</name>
<gene>
    <name evidence="1" type="ORF">ABII15_02375</name>
</gene>
<evidence type="ECO:0000313" key="1">
    <source>
        <dbReference type="EMBL" id="XCJ68876.1"/>
    </source>
</evidence>
<dbReference type="EMBL" id="CP159534">
    <property type="protein sequence ID" value="XCJ68876.1"/>
    <property type="molecule type" value="Genomic_DNA"/>
</dbReference>
<organism evidence="1">
    <name type="scientific">Streptomyces tabacisoli</name>
    <dbReference type="NCBI Taxonomy" id="3156398"/>
    <lineage>
        <taxon>Bacteria</taxon>
        <taxon>Bacillati</taxon>
        <taxon>Actinomycetota</taxon>
        <taxon>Actinomycetes</taxon>
        <taxon>Kitasatosporales</taxon>
        <taxon>Streptomycetaceae</taxon>
        <taxon>Streptomyces</taxon>
    </lineage>
</organism>
<accession>A0AAU8IKT4</accession>
<sequence length="319" mass="35296">MFLTGAPTTMPDLSCYTTNLLAHVTPDIPDVRRRLARGVRLAVRIDLPEGELAFSHHPRIDTTHDGRQLAYAGTRDWPTAREALHRALLRDRRVLAVANTRHLSWSPAQGLADAPHWILLKDRRDDQWLVADHFSALTPNGTQSPYLGWIHDAELAAALAPWTRPPREVARRDVLALGEESTLPPADHYRWLDWAPATDRGGSAPGTGTWVLDLDTSLRHTSEVLRADPTAVARYVDDLWAAARHHTFKLAFDVADGNTDPARAAAASAAWDELPRALRFAAQSTARGRPRPGAIERSVDQLLTALRDLPAPDTERVSP</sequence>
<dbReference type="KEGG" id="stac:ABII15_02375"/>
<dbReference type="RefSeq" id="WP_353940558.1">
    <property type="nucleotide sequence ID" value="NZ_CP159534.1"/>
</dbReference>
<reference evidence="1" key="1">
    <citation type="submission" date="2024-06" db="EMBL/GenBank/DDBJ databases">
        <title>Streptomyces sp. strain HUAS MG91 genome sequences.</title>
        <authorList>
            <person name="Mo P."/>
        </authorList>
    </citation>
    <scope>NUCLEOTIDE SEQUENCE</scope>
    <source>
        <strain evidence="1">HUAS MG91</strain>
    </source>
</reference>
<dbReference type="AlphaFoldDB" id="A0AAU8IKT4"/>